<dbReference type="Proteomes" id="UP001164250">
    <property type="component" value="Chromosome 4"/>
</dbReference>
<accession>A0ACC1BHR5</accession>
<evidence type="ECO:0000313" key="1">
    <source>
        <dbReference type="EMBL" id="KAJ0098516.1"/>
    </source>
</evidence>
<organism evidence="1 2">
    <name type="scientific">Pistacia atlantica</name>
    <dbReference type="NCBI Taxonomy" id="434234"/>
    <lineage>
        <taxon>Eukaryota</taxon>
        <taxon>Viridiplantae</taxon>
        <taxon>Streptophyta</taxon>
        <taxon>Embryophyta</taxon>
        <taxon>Tracheophyta</taxon>
        <taxon>Spermatophyta</taxon>
        <taxon>Magnoliopsida</taxon>
        <taxon>eudicotyledons</taxon>
        <taxon>Gunneridae</taxon>
        <taxon>Pentapetalae</taxon>
        <taxon>rosids</taxon>
        <taxon>malvids</taxon>
        <taxon>Sapindales</taxon>
        <taxon>Anacardiaceae</taxon>
        <taxon>Pistacia</taxon>
    </lineage>
</organism>
<dbReference type="EMBL" id="CM047900">
    <property type="protein sequence ID" value="KAJ0098516.1"/>
    <property type="molecule type" value="Genomic_DNA"/>
</dbReference>
<gene>
    <name evidence="1" type="ORF">Patl1_20207</name>
</gene>
<sequence length="71" mass="7778">MAMKASFSNIDNVFLDWDDVHNSGLCSRRGVFCDNATLSVVFLNLSSSNLGGEISPSIRDFSNLQSMWGVC</sequence>
<proteinExistence type="predicted"/>
<protein>
    <submittedName>
        <fullName evidence="1">Uncharacterized protein</fullName>
    </submittedName>
</protein>
<name>A0ACC1BHR5_9ROSI</name>
<keyword evidence="2" id="KW-1185">Reference proteome</keyword>
<evidence type="ECO:0000313" key="2">
    <source>
        <dbReference type="Proteomes" id="UP001164250"/>
    </source>
</evidence>
<reference evidence="2" key="1">
    <citation type="journal article" date="2023" name="G3 (Bethesda)">
        <title>Genome assembly and association tests identify interacting loci associated with vigor, precocity, and sex in interspecific pistachio rootstocks.</title>
        <authorList>
            <person name="Palmer W."/>
            <person name="Jacygrad E."/>
            <person name="Sagayaradj S."/>
            <person name="Cavanaugh K."/>
            <person name="Han R."/>
            <person name="Bertier L."/>
            <person name="Beede B."/>
            <person name="Kafkas S."/>
            <person name="Golino D."/>
            <person name="Preece J."/>
            <person name="Michelmore R."/>
        </authorList>
    </citation>
    <scope>NUCLEOTIDE SEQUENCE [LARGE SCALE GENOMIC DNA]</scope>
</reference>
<comment type="caution">
    <text evidence="1">The sequence shown here is derived from an EMBL/GenBank/DDBJ whole genome shotgun (WGS) entry which is preliminary data.</text>
</comment>